<protein>
    <submittedName>
        <fullName evidence="1">Uncharacterized protein</fullName>
    </submittedName>
</protein>
<dbReference type="RefSeq" id="WP_244821414.1">
    <property type="nucleotide sequence ID" value="NZ_CP112998.1"/>
</dbReference>
<dbReference type="EMBL" id="CP112998">
    <property type="protein sequence ID" value="WAC11483.1"/>
    <property type="molecule type" value="Genomic_DNA"/>
</dbReference>
<gene>
    <name evidence="1" type="ORF">ON006_27600</name>
</gene>
<accession>A0A9E8N8V8</accession>
<evidence type="ECO:0000313" key="1">
    <source>
        <dbReference type="EMBL" id="WAC11483.1"/>
    </source>
</evidence>
<sequence>MKNLILLFIFLTLFSCKKDKSDPQPAIKDASFAFQEFKVEGVDQENISFTDRIIFIRLPLDYAHGKIILPSIKMNKGFNLETDVSKGIRYESTGFFLDVSSEKYGDQSFGICVIPAVPLDVKGDTAQYEVTITRDTHMQIPMENIGSVPFVDQNGKLHYFPIVNMKSKRSGEMFEIISAMFVSDDSAPGMIRIDIPKTTPADVFDVTIRWAGKVLDRPGLIKVKHGKPEIDYVGGFFVAGSPLYTLSGFNLAPDHTYELQLENDFVSAVKIALVRKDFNTLVLNMPDNIKPGNYRAKIFIDSKEYQPLSYPYPPYANFNFMAAEKQPLLRILSRPSLLKSGVCYFYESTNILLKSENIVADIVYGYGSETTKVSLRIRNLETGQEYILPSTGSRETVLCWGPTFSQFPIPASVPQGRYEVYAIVGNDLKNPKQISEKLGQIVTIQ</sequence>
<dbReference type="PROSITE" id="PS51257">
    <property type="entry name" value="PROKAR_LIPOPROTEIN"/>
    <property type="match status" value="1"/>
</dbReference>
<dbReference type="KEGG" id="dpf:ON006_27600"/>
<evidence type="ECO:0000313" key="2">
    <source>
        <dbReference type="Proteomes" id="UP001164653"/>
    </source>
</evidence>
<dbReference type="AlphaFoldDB" id="A0A9E8N8V8"/>
<organism evidence="1 2">
    <name type="scientific">Dyadobacter pollutisoli</name>
    <dbReference type="NCBI Taxonomy" id="2910158"/>
    <lineage>
        <taxon>Bacteria</taxon>
        <taxon>Pseudomonadati</taxon>
        <taxon>Bacteroidota</taxon>
        <taxon>Cytophagia</taxon>
        <taxon>Cytophagales</taxon>
        <taxon>Spirosomataceae</taxon>
        <taxon>Dyadobacter</taxon>
    </lineage>
</organism>
<proteinExistence type="predicted"/>
<reference evidence="1" key="1">
    <citation type="submission" date="2022-11" db="EMBL/GenBank/DDBJ databases">
        <title>Dyadobacter pollutisoli sp. nov., isolated from plastic dumped soil.</title>
        <authorList>
            <person name="Kim J.M."/>
            <person name="Kim K.R."/>
            <person name="Lee J.K."/>
            <person name="Hao L."/>
            <person name="Jeon C.O."/>
        </authorList>
    </citation>
    <scope>NUCLEOTIDE SEQUENCE</scope>
    <source>
        <strain evidence="1">U1</strain>
    </source>
</reference>
<dbReference type="Proteomes" id="UP001164653">
    <property type="component" value="Chromosome"/>
</dbReference>
<keyword evidence="2" id="KW-1185">Reference proteome</keyword>
<name>A0A9E8N8V8_9BACT</name>